<comment type="caution">
    <text evidence="6">The sequence shown here is derived from an EMBL/GenBank/DDBJ whole genome shotgun (WGS) entry which is preliminary data.</text>
</comment>
<dbReference type="Gene3D" id="1.20.1070.10">
    <property type="entry name" value="Rhodopsin 7-helix transmembrane proteins"/>
    <property type="match status" value="2"/>
</dbReference>
<name>A0A9X0CZR2_9CNID</name>
<dbReference type="InterPro" id="IPR000832">
    <property type="entry name" value="GPCR_2_secretin-like"/>
</dbReference>
<evidence type="ECO:0000256" key="5">
    <source>
        <dbReference type="SAM" id="Phobius"/>
    </source>
</evidence>
<feature type="transmembrane region" description="Helical" evidence="5">
    <location>
        <begin position="15"/>
        <end position="38"/>
    </location>
</feature>
<evidence type="ECO:0000256" key="2">
    <source>
        <dbReference type="ARBA" id="ARBA00022692"/>
    </source>
</evidence>
<evidence type="ECO:0000256" key="3">
    <source>
        <dbReference type="ARBA" id="ARBA00022989"/>
    </source>
</evidence>
<dbReference type="InterPro" id="IPR053231">
    <property type="entry name" value="GPCR_LN-TM7"/>
</dbReference>
<keyword evidence="4 5" id="KW-0472">Membrane</keyword>
<evidence type="ECO:0000313" key="6">
    <source>
        <dbReference type="EMBL" id="KAJ7381882.1"/>
    </source>
</evidence>
<feature type="non-terminal residue" evidence="6">
    <location>
        <position position="195"/>
    </location>
</feature>
<gene>
    <name evidence="6" type="ORF">OS493_038515</name>
</gene>
<dbReference type="Pfam" id="PF00002">
    <property type="entry name" value="7tm_2"/>
    <property type="match status" value="1"/>
</dbReference>
<sequence>MIGMQSVYFASDPDVVSSAVCAVMGAFLHYFILAVFLWMSVIAHNTQKAFSTPNVDLHNPLVIAERNKSYIRHSLFSWGFPLLVVGICVTLQLTNTGNVGYGNAAAAANLTKLPLIVLKLTVVMGITWTLGFVLAFYPTPYLEFPFIIINSCQGLLICISFVFKKHVFTLYKQRFIVAPQPEPATTNGAEQQAGR</sequence>
<evidence type="ECO:0000256" key="4">
    <source>
        <dbReference type="ARBA" id="ARBA00023136"/>
    </source>
</evidence>
<keyword evidence="3 5" id="KW-1133">Transmembrane helix</keyword>
<dbReference type="Proteomes" id="UP001163046">
    <property type="component" value="Unassembled WGS sequence"/>
</dbReference>
<feature type="transmembrane region" description="Helical" evidence="5">
    <location>
        <begin position="144"/>
        <end position="163"/>
    </location>
</feature>
<feature type="transmembrane region" description="Helical" evidence="5">
    <location>
        <begin position="113"/>
        <end position="137"/>
    </location>
</feature>
<dbReference type="GO" id="GO:0004930">
    <property type="term" value="F:G protein-coupled receptor activity"/>
    <property type="evidence" value="ECO:0007669"/>
    <property type="project" value="InterPro"/>
</dbReference>
<dbReference type="EMBL" id="MU825974">
    <property type="protein sequence ID" value="KAJ7381882.1"/>
    <property type="molecule type" value="Genomic_DNA"/>
</dbReference>
<feature type="transmembrane region" description="Helical" evidence="5">
    <location>
        <begin position="75"/>
        <end position="93"/>
    </location>
</feature>
<accession>A0A9X0CZR2</accession>
<dbReference type="AlphaFoldDB" id="A0A9X0CZR2"/>
<dbReference type="GO" id="GO:0016020">
    <property type="term" value="C:membrane"/>
    <property type="evidence" value="ECO:0007669"/>
    <property type="project" value="UniProtKB-SubCell"/>
</dbReference>
<keyword evidence="7" id="KW-1185">Reference proteome</keyword>
<dbReference type="PANTHER" id="PTHR45902:SF4">
    <property type="entry name" value="G-PROTEIN COUPLED RECEPTORS FAMILY 2 PROFILE 2 DOMAIN-CONTAINING PROTEIN"/>
    <property type="match status" value="1"/>
</dbReference>
<proteinExistence type="predicted"/>
<organism evidence="6 7">
    <name type="scientific">Desmophyllum pertusum</name>
    <dbReference type="NCBI Taxonomy" id="174260"/>
    <lineage>
        <taxon>Eukaryota</taxon>
        <taxon>Metazoa</taxon>
        <taxon>Cnidaria</taxon>
        <taxon>Anthozoa</taxon>
        <taxon>Hexacorallia</taxon>
        <taxon>Scleractinia</taxon>
        <taxon>Caryophylliina</taxon>
        <taxon>Caryophylliidae</taxon>
        <taxon>Desmophyllum</taxon>
    </lineage>
</organism>
<protein>
    <submittedName>
        <fullName evidence="6">Uncharacterized protein</fullName>
    </submittedName>
</protein>
<dbReference type="OrthoDB" id="5985522at2759"/>
<dbReference type="PANTHER" id="PTHR45902">
    <property type="entry name" value="LATROPHILIN RECEPTOR-LIKE PROTEIN A"/>
    <property type="match status" value="1"/>
</dbReference>
<evidence type="ECO:0000313" key="7">
    <source>
        <dbReference type="Proteomes" id="UP001163046"/>
    </source>
</evidence>
<keyword evidence="2 5" id="KW-0812">Transmembrane</keyword>
<reference evidence="6" key="1">
    <citation type="submission" date="2023-01" db="EMBL/GenBank/DDBJ databases">
        <title>Genome assembly of the deep-sea coral Lophelia pertusa.</title>
        <authorList>
            <person name="Herrera S."/>
            <person name="Cordes E."/>
        </authorList>
    </citation>
    <scope>NUCLEOTIDE SEQUENCE</scope>
    <source>
        <strain evidence="6">USNM1676648</strain>
        <tissue evidence="6">Polyp</tissue>
    </source>
</reference>
<comment type="subcellular location">
    <subcellularLocation>
        <location evidence="1">Membrane</location>
        <topology evidence="1">Multi-pass membrane protein</topology>
    </subcellularLocation>
</comment>
<evidence type="ECO:0000256" key="1">
    <source>
        <dbReference type="ARBA" id="ARBA00004141"/>
    </source>
</evidence>